<dbReference type="EMBL" id="ML122266">
    <property type="protein sequence ID" value="RPD60421.1"/>
    <property type="molecule type" value="Genomic_DNA"/>
</dbReference>
<dbReference type="Proteomes" id="UP000313359">
    <property type="component" value="Unassembled WGS sequence"/>
</dbReference>
<proteinExistence type="predicted"/>
<sequence>MSDFPTQVHALSTAARELRLLLLDNQATISWIDAYCHSHLLERWKGIREEYRKMLDEGESAATRLATSMNTYVGLHEYMGDSSMLEDLIEEFEGLSKSLTNMHFCQDDDLGNLKGSLERLGQDIDVLLKAHTPPVEHPVSASGAAFTRSSQEPAMHAIANQYLSHWVWGRSDRVIRTTSSSAPMTGPMRAETTSGLESGKPAGVTGIQAMPAVLQLAEKNLETQKSLSRAVLVEMKDKLAYEIQTYLTASRNAQAVASPENQLALRNATRRVTSSTDTWRERAKLLTDGYAKAPK</sequence>
<evidence type="ECO:0000256" key="1">
    <source>
        <dbReference type="SAM" id="MobiDB-lite"/>
    </source>
</evidence>
<dbReference type="OrthoDB" id="2747496at2759"/>
<evidence type="ECO:0000313" key="2">
    <source>
        <dbReference type="EMBL" id="RPD60421.1"/>
    </source>
</evidence>
<feature type="region of interest" description="Disordered" evidence="1">
    <location>
        <begin position="178"/>
        <end position="198"/>
    </location>
</feature>
<evidence type="ECO:0000313" key="3">
    <source>
        <dbReference type="Proteomes" id="UP000313359"/>
    </source>
</evidence>
<gene>
    <name evidence="2" type="ORF">L227DRAFT_600957</name>
</gene>
<accession>A0A5C2S9Q2</accession>
<protein>
    <submittedName>
        <fullName evidence="2">Uncharacterized protein</fullName>
    </submittedName>
</protein>
<keyword evidence="3" id="KW-1185">Reference proteome</keyword>
<reference evidence="2" key="1">
    <citation type="journal article" date="2018" name="Genome Biol. Evol.">
        <title>Genomics and development of Lentinus tigrinus, a white-rot wood-decaying mushroom with dimorphic fruiting bodies.</title>
        <authorList>
            <person name="Wu B."/>
            <person name="Xu Z."/>
            <person name="Knudson A."/>
            <person name="Carlson A."/>
            <person name="Chen N."/>
            <person name="Kovaka S."/>
            <person name="LaButti K."/>
            <person name="Lipzen A."/>
            <person name="Pennachio C."/>
            <person name="Riley R."/>
            <person name="Schakwitz W."/>
            <person name="Umezawa K."/>
            <person name="Ohm R.A."/>
            <person name="Grigoriev I.V."/>
            <person name="Nagy L.G."/>
            <person name="Gibbons J."/>
            <person name="Hibbett D."/>
        </authorList>
    </citation>
    <scope>NUCLEOTIDE SEQUENCE [LARGE SCALE GENOMIC DNA]</scope>
    <source>
        <strain evidence="2">ALCF2SS1-6</strain>
    </source>
</reference>
<name>A0A5C2S9Q2_9APHY</name>
<dbReference type="AlphaFoldDB" id="A0A5C2S9Q2"/>
<organism evidence="2 3">
    <name type="scientific">Lentinus tigrinus ALCF2SS1-6</name>
    <dbReference type="NCBI Taxonomy" id="1328759"/>
    <lineage>
        <taxon>Eukaryota</taxon>
        <taxon>Fungi</taxon>
        <taxon>Dikarya</taxon>
        <taxon>Basidiomycota</taxon>
        <taxon>Agaricomycotina</taxon>
        <taxon>Agaricomycetes</taxon>
        <taxon>Polyporales</taxon>
        <taxon>Polyporaceae</taxon>
        <taxon>Lentinus</taxon>
    </lineage>
</organism>